<proteinExistence type="predicted"/>
<name>A0ABU4WF30_9BACT</name>
<feature type="signal peptide" evidence="2">
    <location>
        <begin position="1"/>
        <end position="23"/>
    </location>
</feature>
<feature type="chain" id="PRO_5045764832" evidence="2">
    <location>
        <begin position="24"/>
        <end position="457"/>
    </location>
</feature>
<evidence type="ECO:0000256" key="1">
    <source>
        <dbReference type="SAM" id="Coils"/>
    </source>
</evidence>
<keyword evidence="2" id="KW-0732">Signal</keyword>
<evidence type="ECO:0000313" key="3">
    <source>
        <dbReference type="EMBL" id="MDX8415170.1"/>
    </source>
</evidence>
<gene>
    <name evidence="3" type="ORF">MOX91_03125</name>
</gene>
<protein>
    <submittedName>
        <fullName evidence="3">Uncharacterized protein</fullName>
    </submittedName>
</protein>
<sequence>MKRSKILSVATMVAAVFPSFLLAQTSADIENARQAAWSGLDAYNAAYRKIESAGSIIGDLFEKQASSWLKAKDLDRKLKRQNSQLAEIELSVKAISESFEKDKKFLENVNGDLKSASEIFALAQNRFEFADKINAKLNDLAAKNPGDRYQDRNYGNYLSNNYLSAKEEFKQAQNRITRLLVESDIANPRISGISSMMALSRSFLNRAEDEIKINSENLASLSSEYKALEAGAFENLKELNLSVEKLRSVKMNFLSEYMKLLSVMGSQDRIFKENPNMKNIYVEHIGKMSIKPDYNAFEAAYANANSFGSASNSDEVARSASHDTLKKAKALSSSVKFDNVRVEFLEIGKNLSDLTREIEEATMLLNAVADEAESTIVSIRDLEASAKAVLQKSISLSTNAQLLNSDIAIYKSDLAVITAQFEVSIANIKTMLGNFVSDCNLCSEKTSEIENLLSDSK</sequence>
<keyword evidence="4" id="KW-1185">Reference proteome</keyword>
<feature type="coiled-coil region" evidence="1">
    <location>
        <begin position="162"/>
        <end position="224"/>
    </location>
</feature>
<dbReference type="EMBL" id="JALBUT010000003">
    <property type="protein sequence ID" value="MDX8415170.1"/>
    <property type="molecule type" value="Genomic_DNA"/>
</dbReference>
<keyword evidence="1" id="KW-0175">Coiled coil</keyword>
<dbReference type="RefSeq" id="WP_370396618.1">
    <property type="nucleotide sequence ID" value="NZ_JALBUT010000003.1"/>
</dbReference>
<evidence type="ECO:0000256" key="2">
    <source>
        <dbReference type="SAM" id="SignalP"/>
    </source>
</evidence>
<organism evidence="3 4">
    <name type="scientific">Intestinicryptomonas porci</name>
    <dbReference type="NCBI Taxonomy" id="2926320"/>
    <lineage>
        <taxon>Bacteria</taxon>
        <taxon>Pseudomonadati</taxon>
        <taxon>Verrucomicrobiota</taxon>
        <taxon>Opitutia</taxon>
        <taxon>Opitutales</taxon>
        <taxon>Intestinicryptomonaceae</taxon>
        <taxon>Intestinicryptomonas</taxon>
    </lineage>
</organism>
<comment type="caution">
    <text evidence="3">The sequence shown here is derived from an EMBL/GenBank/DDBJ whole genome shotgun (WGS) entry which is preliminary data.</text>
</comment>
<reference evidence="3 4" key="1">
    <citation type="submission" date="2022-03" db="EMBL/GenBank/DDBJ databases">
        <title>Novel taxa within the pig intestine.</title>
        <authorList>
            <person name="Wylensek D."/>
            <person name="Bishof K."/>
            <person name="Afrizal A."/>
            <person name="Clavel T."/>
        </authorList>
    </citation>
    <scope>NUCLEOTIDE SEQUENCE [LARGE SCALE GENOMIC DNA]</scope>
    <source>
        <strain evidence="3 4">CLA-KB-P66</strain>
    </source>
</reference>
<evidence type="ECO:0000313" key="4">
    <source>
        <dbReference type="Proteomes" id="UP001275932"/>
    </source>
</evidence>
<dbReference type="Proteomes" id="UP001275932">
    <property type="component" value="Unassembled WGS sequence"/>
</dbReference>
<accession>A0ABU4WF30</accession>